<gene>
    <name evidence="1" type="ORF">BDP27DRAFT_1331528</name>
</gene>
<sequence length="157" mass="17725">MASACPMPRVPGMNSLQQKLKERTSILTLIGRRSRQGRKEPARSRNRSEFANLLVSQRSYFNKRYAQAHSPDYATTPRKFLLSLMSIAPLHALLITHWGSEGAAAISLPTKEYSSRVRAGCRILLIQFIRRPPSSRILLSFNRFCSAFTVQRSSSSL</sequence>
<comment type="caution">
    <text evidence="1">The sequence shown here is derived from an EMBL/GenBank/DDBJ whole genome shotgun (WGS) entry which is preliminary data.</text>
</comment>
<organism evidence="1 2">
    <name type="scientific">Rhodocollybia butyracea</name>
    <dbReference type="NCBI Taxonomy" id="206335"/>
    <lineage>
        <taxon>Eukaryota</taxon>
        <taxon>Fungi</taxon>
        <taxon>Dikarya</taxon>
        <taxon>Basidiomycota</taxon>
        <taxon>Agaricomycotina</taxon>
        <taxon>Agaricomycetes</taxon>
        <taxon>Agaricomycetidae</taxon>
        <taxon>Agaricales</taxon>
        <taxon>Marasmiineae</taxon>
        <taxon>Omphalotaceae</taxon>
        <taxon>Rhodocollybia</taxon>
    </lineage>
</organism>
<dbReference type="AlphaFoldDB" id="A0A9P5PPH0"/>
<evidence type="ECO:0000313" key="2">
    <source>
        <dbReference type="Proteomes" id="UP000772434"/>
    </source>
</evidence>
<dbReference type="Proteomes" id="UP000772434">
    <property type="component" value="Unassembled WGS sequence"/>
</dbReference>
<proteinExistence type="predicted"/>
<reference evidence="1" key="1">
    <citation type="submission" date="2020-11" db="EMBL/GenBank/DDBJ databases">
        <authorList>
            <consortium name="DOE Joint Genome Institute"/>
            <person name="Ahrendt S."/>
            <person name="Riley R."/>
            <person name="Andreopoulos W."/>
            <person name="Labutti K."/>
            <person name="Pangilinan J."/>
            <person name="Ruiz-Duenas F.J."/>
            <person name="Barrasa J.M."/>
            <person name="Sanchez-Garcia M."/>
            <person name="Camarero S."/>
            <person name="Miyauchi S."/>
            <person name="Serrano A."/>
            <person name="Linde D."/>
            <person name="Babiker R."/>
            <person name="Drula E."/>
            <person name="Ayuso-Fernandez I."/>
            <person name="Pacheco R."/>
            <person name="Padilla G."/>
            <person name="Ferreira P."/>
            <person name="Barriuso J."/>
            <person name="Kellner H."/>
            <person name="Castanera R."/>
            <person name="Alfaro M."/>
            <person name="Ramirez L."/>
            <person name="Pisabarro A.G."/>
            <person name="Kuo A."/>
            <person name="Tritt A."/>
            <person name="Lipzen A."/>
            <person name="He G."/>
            <person name="Yan M."/>
            <person name="Ng V."/>
            <person name="Cullen D."/>
            <person name="Martin F."/>
            <person name="Rosso M.-N."/>
            <person name="Henrissat B."/>
            <person name="Hibbett D."/>
            <person name="Martinez A.T."/>
            <person name="Grigoriev I.V."/>
        </authorList>
    </citation>
    <scope>NUCLEOTIDE SEQUENCE</scope>
    <source>
        <strain evidence="1">AH 40177</strain>
    </source>
</reference>
<accession>A0A9P5PPH0</accession>
<evidence type="ECO:0000313" key="1">
    <source>
        <dbReference type="EMBL" id="KAF9065755.1"/>
    </source>
</evidence>
<protein>
    <submittedName>
        <fullName evidence="1">Uncharacterized protein</fullName>
    </submittedName>
</protein>
<dbReference type="EMBL" id="JADNRY010000098">
    <property type="protein sequence ID" value="KAF9065755.1"/>
    <property type="molecule type" value="Genomic_DNA"/>
</dbReference>
<keyword evidence="2" id="KW-1185">Reference proteome</keyword>
<dbReference type="OrthoDB" id="204058at2759"/>
<name>A0A9P5PPH0_9AGAR</name>